<dbReference type="GO" id="GO:0003676">
    <property type="term" value="F:nucleic acid binding"/>
    <property type="evidence" value="ECO:0007669"/>
    <property type="project" value="InterPro"/>
</dbReference>
<dbReference type="SUPFAM" id="SSF54928">
    <property type="entry name" value="RNA-binding domain, RBD"/>
    <property type="match status" value="1"/>
</dbReference>
<feature type="compositionally biased region" description="Polar residues" evidence="1">
    <location>
        <begin position="177"/>
        <end position="189"/>
    </location>
</feature>
<dbReference type="AlphaFoldDB" id="E4XAI8"/>
<dbReference type="InParanoid" id="E4XAI8"/>
<evidence type="ECO:0000313" key="3">
    <source>
        <dbReference type="Proteomes" id="UP000001307"/>
    </source>
</evidence>
<protein>
    <recommendedName>
        <fullName evidence="4">RRM domain-containing protein</fullName>
    </recommendedName>
</protein>
<dbReference type="Gene3D" id="3.30.70.330">
    <property type="match status" value="1"/>
</dbReference>
<dbReference type="OrthoDB" id="10408440at2759"/>
<accession>E4XAI8</accession>
<evidence type="ECO:0000313" key="2">
    <source>
        <dbReference type="EMBL" id="CBY08659.1"/>
    </source>
</evidence>
<sequence length="240" mass="26698">MKVADSVKIDPDYFETCSNSNSNQTHQNSKNTKIMPKALPKRILVTKLPAHVRTMETITEQFYPYGIISEVQIFKEAAHVPKQLMEELKKVDNRVGALPAALVEFETSQAAKFAVSIMRKREKTLQFRVALMKGDTVDPKHITPNQQNSTQKFYSANRRCSEALSTSLSDDMMSSSGYDTCSSIKSESPQPRDVAHNSSGSCHDFGPIGSPPSNSKSYSTSSKTIGPLTKYRQNQRGKDL</sequence>
<dbReference type="InterPro" id="IPR035979">
    <property type="entry name" value="RBD_domain_sf"/>
</dbReference>
<feature type="compositionally biased region" description="Low complexity" evidence="1">
    <location>
        <begin position="211"/>
        <end position="224"/>
    </location>
</feature>
<evidence type="ECO:0008006" key="4">
    <source>
        <dbReference type="Google" id="ProtNLM"/>
    </source>
</evidence>
<dbReference type="InterPro" id="IPR012677">
    <property type="entry name" value="Nucleotide-bd_a/b_plait_sf"/>
</dbReference>
<organism evidence="2">
    <name type="scientific">Oikopleura dioica</name>
    <name type="common">Tunicate</name>
    <dbReference type="NCBI Taxonomy" id="34765"/>
    <lineage>
        <taxon>Eukaryota</taxon>
        <taxon>Metazoa</taxon>
        <taxon>Chordata</taxon>
        <taxon>Tunicata</taxon>
        <taxon>Appendicularia</taxon>
        <taxon>Copelata</taxon>
        <taxon>Oikopleuridae</taxon>
        <taxon>Oikopleura</taxon>
    </lineage>
</organism>
<dbReference type="Proteomes" id="UP000001307">
    <property type="component" value="Unassembled WGS sequence"/>
</dbReference>
<evidence type="ECO:0000256" key="1">
    <source>
        <dbReference type="SAM" id="MobiDB-lite"/>
    </source>
</evidence>
<reference evidence="2" key="1">
    <citation type="journal article" date="2010" name="Science">
        <title>Plasticity of animal genome architecture unmasked by rapid evolution of a pelagic tunicate.</title>
        <authorList>
            <person name="Denoeud F."/>
            <person name="Henriet S."/>
            <person name="Mungpakdee S."/>
            <person name="Aury J.M."/>
            <person name="Da Silva C."/>
            <person name="Brinkmann H."/>
            <person name="Mikhaleva J."/>
            <person name="Olsen L.C."/>
            <person name="Jubin C."/>
            <person name="Canestro C."/>
            <person name="Bouquet J.M."/>
            <person name="Danks G."/>
            <person name="Poulain J."/>
            <person name="Campsteijn C."/>
            <person name="Adamski M."/>
            <person name="Cross I."/>
            <person name="Yadetie F."/>
            <person name="Muffato M."/>
            <person name="Louis A."/>
            <person name="Butcher S."/>
            <person name="Tsagkogeorga G."/>
            <person name="Konrad A."/>
            <person name="Singh S."/>
            <person name="Jensen M.F."/>
            <person name="Cong E.H."/>
            <person name="Eikeseth-Otteraa H."/>
            <person name="Noel B."/>
            <person name="Anthouard V."/>
            <person name="Porcel B.M."/>
            <person name="Kachouri-Lafond R."/>
            <person name="Nishino A."/>
            <person name="Ugolini M."/>
            <person name="Chourrout P."/>
            <person name="Nishida H."/>
            <person name="Aasland R."/>
            <person name="Huzurbazar S."/>
            <person name="Westhof E."/>
            <person name="Delsuc F."/>
            <person name="Lehrach H."/>
            <person name="Reinhardt R."/>
            <person name="Weissenbach J."/>
            <person name="Roy S.W."/>
            <person name="Artiguenave F."/>
            <person name="Postlethwait J.H."/>
            <person name="Manak J.R."/>
            <person name="Thompson E.M."/>
            <person name="Jaillon O."/>
            <person name="Du Pasquier L."/>
            <person name="Boudinot P."/>
            <person name="Liberles D.A."/>
            <person name="Volff J.N."/>
            <person name="Philippe H."/>
            <person name="Lenhard B."/>
            <person name="Roest Crollius H."/>
            <person name="Wincker P."/>
            <person name="Chourrout D."/>
        </authorList>
    </citation>
    <scope>NUCLEOTIDE SEQUENCE [LARGE SCALE GENOMIC DNA]</scope>
</reference>
<proteinExistence type="predicted"/>
<feature type="compositionally biased region" description="Low complexity" evidence="1">
    <location>
        <begin position="167"/>
        <end position="176"/>
    </location>
</feature>
<keyword evidence="3" id="KW-1185">Reference proteome</keyword>
<gene>
    <name evidence="2" type="ORF">GSOID_T00005242001</name>
</gene>
<feature type="region of interest" description="Disordered" evidence="1">
    <location>
        <begin position="167"/>
        <end position="240"/>
    </location>
</feature>
<dbReference type="EMBL" id="FN653032">
    <property type="protein sequence ID" value="CBY08659.1"/>
    <property type="molecule type" value="Genomic_DNA"/>
</dbReference>
<name>E4XAI8_OIKDI</name>